<proteinExistence type="predicted"/>
<name>A0A371E7M3_MUCPR</name>
<keyword evidence="2" id="KW-1185">Reference proteome</keyword>
<comment type="caution">
    <text evidence="1">The sequence shown here is derived from an EMBL/GenBank/DDBJ whole genome shotgun (WGS) entry which is preliminary data.</text>
</comment>
<dbReference type="EMBL" id="QJKJ01015743">
    <property type="protein sequence ID" value="RDX62028.1"/>
    <property type="molecule type" value="Genomic_DNA"/>
</dbReference>
<dbReference type="Proteomes" id="UP000257109">
    <property type="component" value="Unassembled WGS sequence"/>
</dbReference>
<evidence type="ECO:0000313" key="2">
    <source>
        <dbReference type="Proteomes" id="UP000257109"/>
    </source>
</evidence>
<feature type="non-terminal residue" evidence="1">
    <location>
        <position position="1"/>
    </location>
</feature>
<evidence type="ECO:0000313" key="1">
    <source>
        <dbReference type="EMBL" id="RDX62028.1"/>
    </source>
</evidence>
<organism evidence="1 2">
    <name type="scientific">Mucuna pruriens</name>
    <name type="common">Velvet bean</name>
    <name type="synonym">Dolichos pruriens</name>
    <dbReference type="NCBI Taxonomy" id="157652"/>
    <lineage>
        <taxon>Eukaryota</taxon>
        <taxon>Viridiplantae</taxon>
        <taxon>Streptophyta</taxon>
        <taxon>Embryophyta</taxon>
        <taxon>Tracheophyta</taxon>
        <taxon>Spermatophyta</taxon>
        <taxon>Magnoliopsida</taxon>
        <taxon>eudicotyledons</taxon>
        <taxon>Gunneridae</taxon>
        <taxon>Pentapetalae</taxon>
        <taxon>rosids</taxon>
        <taxon>fabids</taxon>
        <taxon>Fabales</taxon>
        <taxon>Fabaceae</taxon>
        <taxon>Papilionoideae</taxon>
        <taxon>50 kb inversion clade</taxon>
        <taxon>NPAAA clade</taxon>
        <taxon>indigoferoid/millettioid clade</taxon>
        <taxon>Phaseoleae</taxon>
        <taxon>Mucuna</taxon>
    </lineage>
</organism>
<reference evidence="1" key="1">
    <citation type="submission" date="2018-05" db="EMBL/GenBank/DDBJ databases">
        <title>Draft genome of Mucuna pruriens seed.</title>
        <authorList>
            <person name="Nnadi N.E."/>
            <person name="Vos R."/>
            <person name="Hasami M.H."/>
            <person name="Devisetty U.K."/>
            <person name="Aguiy J.C."/>
        </authorList>
    </citation>
    <scope>NUCLEOTIDE SEQUENCE [LARGE SCALE GENOMIC DNA]</scope>
    <source>
        <strain evidence="1">JCA_2017</strain>
    </source>
</reference>
<gene>
    <name evidence="1" type="ORF">CR513_59683</name>
</gene>
<sequence length="97" mass="11171">MAAHAARFSGAPLEGFDAYPTIYRTERLGRGIFGMVITVPIDVLKGKIPLFFVDRAPNIYYDWEMKVEKNLECLDFENMRNQIACDIRDMKKAHIES</sequence>
<accession>A0A371E7M3</accession>
<dbReference type="AlphaFoldDB" id="A0A371E7M3"/>
<protein>
    <submittedName>
        <fullName evidence="1">Uncharacterized protein</fullName>
    </submittedName>
</protein>